<keyword evidence="2" id="KW-1185">Reference proteome</keyword>
<evidence type="ECO:0000313" key="1">
    <source>
        <dbReference type="EMBL" id="AFC26287.1"/>
    </source>
</evidence>
<gene>
    <name evidence="1" type="ordered locus">SGRA_3563</name>
</gene>
<proteinExistence type="predicted"/>
<dbReference type="AlphaFoldDB" id="H6L5N7"/>
<organism evidence="1 2">
    <name type="scientific">Saprospira grandis (strain Lewin)</name>
    <dbReference type="NCBI Taxonomy" id="984262"/>
    <lineage>
        <taxon>Bacteria</taxon>
        <taxon>Pseudomonadati</taxon>
        <taxon>Bacteroidota</taxon>
        <taxon>Saprospiria</taxon>
        <taxon>Saprospirales</taxon>
        <taxon>Saprospiraceae</taxon>
        <taxon>Saprospira</taxon>
    </lineage>
</organism>
<sequence length="44" mass="5117">MFNGGLKPSINKHFQSVLYSLAAERFWAHGLKPFFAVNDMGRWF</sequence>
<dbReference type="HOGENOM" id="CLU_3221880_0_0_10"/>
<dbReference type="KEGG" id="sgn:SGRA_3563"/>
<evidence type="ECO:0000313" key="2">
    <source>
        <dbReference type="Proteomes" id="UP000007519"/>
    </source>
</evidence>
<reference evidence="1 2" key="1">
    <citation type="journal article" date="2012" name="Stand. Genomic Sci.">
        <title>Complete genome sequencing and analysis of Saprospira grandis str. Lewin, a predatory marine bacterium.</title>
        <authorList>
            <person name="Saw J.H."/>
            <person name="Yuryev A."/>
            <person name="Kanbe M."/>
            <person name="Hou S."/>
            <person name="Young A.G."/>
            <person name="Aizawa S."/>
            <person name="Alam M."/>
        </authorList>
    </citation>
    <scope>NUCLEOTIDE SEQUENCE [LARGE SCALE GENOMIC DNA]</scope>
    <source>
        <strain evidence="1 2">Lewin</strain>
    </source>
</reference>
<dbReference type="Proteomes" id="UP000007519">
    <property type="component" value="Chromosome"/>
</dbReference>
<name>H6L5N7_SAPGL</name>
<accession>H6L5N7</accession>
<protein>
    <submittedName>
        <fullName evidence="1">Uncharacterized protein</fullName>
    </submittedName>
</protein>
<dbReference type="EMBL" id="CP002831">
    <property type="protein sequence ID" value="AFC26287.1"/>
    <property type="molecule type" value="Genomic_DNA"/>
</dbReference>